<dbReference type="SUPFAM" id="SSF46689">
    <property type="entry name" value="Homeodomain-like"/>
    <property type="match status" value="1"/>
</dbReference>
<dbReference type="PROSITE" id="PS01081">
    <property type="entry name" value="HTH_TETR_1"/>
    <property type="match status" value="1"/>
</dbReference>
<evidence type="ECO:0000313" key="6">
    <source>
        <dbReference type="Proteomes" id="UP000027986"/>
    </source>
</evidence>
<dbReference type="InterPro" id="IPR050109">
    <property type="entry name" value="HTH-type_TetR-like_transc_reg"/>
</dbReference>
<dbReference type="InterPro" id="IPR023772">
    <property type="entry name" value="DNA-bd_HTH_TetR-type_CS"/>
</dbReference>
<proteinExistence type="predicted"/>
<dbReference type="GeneID" id="41841675"/>
<feature type="domain" description="HTH tetR-type" evidence="4">
    <location>
        <begin position="6"/>
        <end position="66"/>
    </location>
</feature>
<feature type="DNA-binding region" description="H-T-H motif" evidence="2">
    <location>
        <begin position="29"/>
        <end position="48"/>
    </location>
</feature>
<name>A0A075JGT2_9MICO</name>
<dbReference type="Proteomes" id="UP000027986">
    <property type="component" value="Chromosome"/>
</dbReference>
<dbReference type="Pfam" id="PF00440">
    <property type="entry name" value="TetR_N"/>
    <property type="match status" value="1"/>
</dbReference>
<dbReference type="PANTHER" id="PTHR30055:SF146">
    <property type="entry name" value="HTH-TYPE TRANSCRIPTIONAL DUAL REGULATOR CECR"/>
    <property type="match status" value="1"/>
</dbReference>
<keyword evidence="6" id="KW-1185">Reference proteome</keyword>
<dbReference type="InterPro" id="IPR036271">
    <property type="entry name" value="Tet_transcr_reg_TetR-rel_C_sf"/>
</dbReference>
<accession>A0A075JGT2</accession>
<sequence>MTTKSEQTREALVETALAMFREHGYEKTTMRAIAAEAGVSQGNAYYYFDGKDALVQQLYLRLQAEHRDAALAAIRDGAPLADNLCALWRAGIDVMEPYHGFGSTLLTTALQASSGTSPLSGASAQARDDAIGLVADVLGRSKGVPGGALRRQLPMLLWLVYLGVTLHWVCDDSEQRARTMTLIDGVAPILARMLMLARLPVGCGLVADITALVEKLAPTGSLPTALSEPASRTSSTVRTEDD</sequence>
<dbReference type="AlphaFoldDB" id="A0A075JGT2"/>
<evidence type="ECO:0000256" key="1">
    <source>
        <dbReference type="ARBA" id="ARBA00023125"/>
    </source>
</evidence>
<dbReference type="eggNOG" id="COG1309">
    <property type="taxonomic scope" value="Bacteria"/>
</dbReference>
<dbReference type="HOGENOM" id="CLU_072073_0_0_11"/>
<protein>
    <submittedName>
        <fullName evidence="5">TetR family transcriptional regulator</fullName>
    </submittedName>
</protein>
<dbReference type="PANTHER" id="PTHR30055">
    <property type="entry name" value="HTH-TYPE TRANSCRIPTIONAL REGULATOR RUTR"/>
    <property type="match status" value="1"/>
</dbReference>
<dbReference type="KEGG" id="dni:HX89_11295"/>
<evidence type="ECO:0000313" key="5">
    <source>
        <dbReference type="EMBL" id="AIF41426.1"/>
    </source>
</evidence>
<reference evidence="5 6" key="1">
    <citation type="submission" date="2014-07" db="EMBL/GenBank/DDBJ databases">
        <title>Genome Sequencing of Dermacoccus nishinomiyaensis.</title>
        <authorList>
            <person name="Hong K.W."/>
            <person name="Chan K.G."/>
        </authorList>
    </citation>
    <scope>NUCLEOTIDE SEQUENCE [LARGE SCALE GENOMIC DNA]</scope>
    <source>
        <strain evidence="5 6">M25</strain>
    </source>
</reference>
<feature type="compositionally biased region" description="Polar residues" evidence="3">
    <location>
        <begin position="230"/>
        <end position="242"/>
    </location>
</feature>
<dbReference type="PRINTS" id="PR00455">
    <property type="entry name" value="HTHTETR"/>
</dbReference>
<evidence type="ECO:0000256" key="3">
    <source>
        <dbReference type="SAM" id="MobiDB-lite"/>
    </source>
</evidence>
<dbReference type="Pfam" id="PF17931">
    <property type="entry name" value="TetR_C_23"/>
    <property type="match status" value="1"/>
</dbReference>
<evidence type="ECO:0000259" key="4">
    <source>
        <dbReference type="PROSITE" id="PS50977"/>
    </source>
</evidence>
<dbReference type="InterPro" id="IPR001647">
    <property type="entry name" value="HTH_TetR"/>
</dbReference>
<dbReference type="OrthoDB" id="116659at2"/>
<gene>
    <name evidence="5" type="ORF">HX89_11295</name>
</gene>
<dbReference type="GO" id="GO:0000976">
    <property type="term" value="F:transcription cis-regulatory region binding"/>
    <property type="evidence" value="ECO:0007669"/>
    <property type="project" value="TreeGrafter"/>
</dbReference>
<dbReference type="EMBL" id="CP008889">
    <property type="protein sequence ID" value="AIF41426.1"/>
    <property type="molecule type" value="Genomic_DNA"/>
</dbReference>
<dbReference type="RefSeq" id="WP_038569184.1">
    <property type="nucleotide sequence ID" value="NZ_CP008889.1"/>
</dbReference>
<dbReference type="PROSITE" id="PS50977">
    <property type="entry name" value="HTH_TETR_2"/>
    <property type="match status" value="1"/>
</dbReference>
<dbReference type="InterPro" id="IPR041673">
    <property type="entry name" value="TetR_C_23"/>
</dbReference>
<feature type="region of interest" description="Disordered" evidence="3">
    <location>
        <begin position="223"/>
        <end position="242"/>
    </location>
</feature>
<dbReference type="SUPFAM" id="SSF48498">
    <property type="entry name" value="Tetracyclin repressor-like, C-terminal domain"/>
    <property type="match status" value="1"/>
</dbReference>
<dbReference type="Gene3D" id="1.10.357.10">
    <property type="entry name" value="Tetracycline Repressor, domain 2"/>
    <property type="match status" value="1"/>
</dbReference>
<organism evidence="5 6">
    <name type="scientific">Dermacoccus nishinomiyaensis</name>
    <dbReference type="NCBI Taxonomy" id="1274"/>
    <lineage>
        <taxon>Bacteria</taxon>
        <taxon>Bacillati</taxon>
        <taxon>Actinomycetota</taxon>
        <taxon>Actinomycetes</taxon>
        <taxon>Micrococcales</taxon>
        <taxon>Dermacoccaceae</taxon>
        <taxon>Dermacoccus</taxon>
    </lineage>
</organism>
<dbReference type="GO" id="GO:0003700">
    <property type="term" value="F:DNA-binding transcription factor activity"/>
    <property type="evidence" value="ECO:0007669"/>
    <property type="project" value="TreeGrafter"/>
</dbReference>
<evidence type="ECO:0000256" key="2">
    <source>
        <dbReference type="PROSITE-ProRule" id="PRU00335"/>
    </source>
</evidence>
<keyword evidence="1 2" id="KW-0238">DNA-binding</keyword>
<dbReference type="InterPro" id="IPR009057">
    <property type="entry name" value="Homeodomain-like_sf"/>
</dbReference>